<comment type="caution">
    <text evidence="2">The sequence shown here is derived from an EMBL/GenBank/DDBJ whole genome shotgun (WGS) entry which is preliminary data.</text>
</comment>
<dbReference type="AlphaFoldDB" id="A0A9P6E925"/>
<evidence type="ECO:0000256" key="1">
    <source>
        <dbReference type="SAM" id="MobiDB-lite"/>
    </source>
</evidence>
<keyword evidence="3" id="KW-1185">Reference proteome</keyword>
<feature type="region of interest" description="Disordered" evidence="1">
    <location>
        <begin position="174"/>
        <end position="304"/>
    </location>
</feature>
<feature type="compositionally biased region" description="Low complexity" evidence="1">
    <location>
        <begin position="101"/>
        <end position="117"/>
    </location>
</feature>
<proteinExistence type="predicted"/>
<dbReference type="OrthoDB" id="3227079at2759"/>
<organism evidence="2 3">
    <name type="scientific">Crepidotus variabilis</name>
    <dbReference type="NCBI Taxonomy" id="179855"/>
    <lineage>
        <taxon>Eukaryota</taxon>
        <taxon>Fungi</taxon>
        <taxon>Dikarya</taxon>
        <taxon>Basidiomycota</taxon>
        <taxon>Agaricomycotina</taxon>
        <taxon>Agaricomycetes</taxon>
        <taxon>Agaricomycetidae</taxon>
        <taxon>Agaricales</taxon>
        <taxon>Agaricineae</taxon>
        <taxon>Crepidotaceae</taxon>
        <taxon>Crepidotus</taxon>
    </lineage>
</organism>
<feature type="compositionally biased region" description="Low complexity" evidence="1">
    <location>
        <begin position="264"/>
        <end position="284"/>
    </location>
</feature>
<evidence type="ECO:0000313" key="2">
    <source>
        <dbReference type="EMBL" id="KAF9524623.1"/>
    </source>
</evidence>
<protein>
    <submittedName>
        <fullName evidence="2">Uncharacterized protein</fullName>
    </submittedName>
</protein>
<name>A0A9P6E925_9AGAR</name>
<gene>
    <name evidence="2" type="ORF">CPB83DRAFT_604045</name>
</gene>
<feature type="region of interest" description="Disordered" evidence="1">
    <location>
        <begin position="101"/>
        <end position="162"/>
    </location>
</feature>
<dbReference type="Proteomes" id="UP000807306">
    <property type="component" value="Unassembled WGS sequence"/>
</dbReference>
<reference evidence="2" key="1">
    <citation type="submission" date="2020-11" db="EMBL/GenBank/DDBJ databases">
        <authorList>
            <consortium name="DOE Joint Genome Institute"/>
            <person name="Ahrendt S."/>
            <person name="Riley R."/>
            <person name="Andreopoulos W."/>
            <person name="Labutti K."/>
            <person name="Pangilinan J."/>
            <person name="Ruiz-Duenas F.J."/>
            <person name="Barrasa J.M."/>
            <person name="Sanchez-Garcia M."/>
            <person name="Camarero S."/>
            <person name="Miyauchi S."/>
            <person name="Serrano A."/>
            <person name="Linde D."/>
            <person name="Babiker R."/>
            <person name="Drula E."/>
            <person name="Ayuso-Fernandez I."/>
            <person name="Pacheco R."/>
            <person name="Padilla G."/>
            <person name="Ferreira P."/>
            <person name="Barriuso J."/>
            <person name="Kellner H."/>
            <person name="Castanera R."/>
            <person name="Alfaro M."/>
            <person name="Ramirez L."/>
            <person name="Pisabarro A.G."/>
            <person name="Kuo A."/>
            <person name="Tritt A."/>
            <person name="Lipzen A."/>
            <person name="He G."/>
            <person name="Yan M."/>
            <person name="Ng V."/>
            <person name="Cullen D."/>
            <person name="Martin F."/>
            <person name="Rosso M.-N."/>
            <person name="Henrissat B."/>
            <person name="Hibbett D."/>
            <person name="Martinez A.T."/>
            <person name="Grigoriev I.V."/>
        </authorList>
    </citation>
    <scope>NUCLEOTIDE SEQUENCE</scope>
    <source>
        <strain evidence="2">CBS 506.95</strain>
    </source>
</reference>
<feature type="compositionally biased region" description="Low complexity" evidence="1">
    <location>
        <begin position="188"/>
        <end position="204"/>
    </location>
</feature>
<feature type="compositionally biased region" description="Polar residues" evidence="1">
    <location>
        <begin position="243"/>
        <end position="263"/>
    </location>
</feature>
<accession>A0A9P6E925</accession>
<dbReference type="EMBL" id="MU157896">
    <property type="protein sequence ID" value="KAF9524623.1"/>
    <property type="molecule type" value="Genomic_DNA"/>
</dbReference>
<sequence>MATVFTQVLSCCLQRKPSKPKIAPDLEQPFITPELEPSSTSPDTYRVQRKIKERMHHIVRTKESKMVNVAARIPFNIHNKIYSSLEDDSLEESLKYAQVGPSASASPSYSRSGSTYSLPPSARFHNHGHHPIPPSPLTPISPCHNQNPKTRRPNLSRSSSMAFNRIPDEFYAEPGLEEEPDQENIDHSGSGSRSRMGSSSRLRSPPFRVRLVRGLAKPSDTSSGLATRRGRAKKRTIEAPSSLPEQSLSIQGVTSPLSTEINPTLSVSLTSTASSSSASTSRSVPEFKLQPSGPLVIGWDGDDC</sequence>
<evidence type="ECO:0000313" key="3">
    <source>
        <dbReference type="Proteomes" id="UP000807306"/>
    </source>
</evidence>